<dbReference type="Pfam" id="PF00107">
    <property type="entry name" value="ADH_zinc_N"/>
    <property type="match status" value="1"/>
</dbReference>
<dbReference type="Pfam" id="PF08240">
    <property type="entry name" value="ADH_N"/>
    <property type="match status" value="1"/>
</dbReference>
<keyword evidence="2" id="KW-0560">Oxidoreductase</keyword>
<reference evidence="5" key="1">
    <citation type="submission" date="2018-05" db="EMBL/GenBank/DDBJ databases">
        <authorList>
            <person name="Lanie J.A."/>
            <person name="Ng W.-L."/>
            <person name="Kazmierczak K.M."/>
            <person name="Andrzejewski T.M."/>
            <person name="Davidsen T.M."/>
            <person name="Wayne K.J."/>
            <person name="Tettelin H."/>
            <person name="Glass J.I."/>
            <person name="Rusch D."/>
            <person name="Podicherti R."/>
            <person name="Tsui H.-C.T."/>
            <person name="Winkler M.E."/>
        </authorList>
    </citation>
    <scope>NUCLEOTIDE SEQUENCE</scope>
</reference>
<dbReference type="SMART" id="SM00829">
    <property type="entry name" value="PKS_ER"/>
    <property type="match status" value="1"/>
</dbReference>
<name>A0A382RN69_9ZZZZ</name>
<feature type="non-terminal residue" evidence="5">
    <location>
        <position position="306"/>
    </location>
</feature>
<dbReference type="Gene3D" id="3.90.180.10">
    <property type="entry name" value="Medium-chain alcohol dehydrogenases, catalytic domain"/>
    <property type="match status" value="1"/>
</dbReference>
<evidence type="ECO:0000256" key="3">
    <source>
        <dbReference type="SAM" id="MobiDB-lite"/>
    </source>
</evidence>
<dbReference type="SUPFAM" id="SSF50129">
    <property type="entry name" value="GroES-like"/>
    <property type="match status" value="1"/>
</dbReference>
<dbReference type="Gene3D" id="3.40.50.720">
    <property type="entry name" value="NAD(P)-binding Rossmann-like Domain"/>
    <property type="match status" value="1"/>
</dbReference>
<dbReference type="GO" id="GO:0070402">
    <property type="term" value="F:NADPH binding"/>
    <property type="evidence" value="ECO:0007669"/>
    <property type="project" value="TreeGrafter"/>
</dbReference>
<feature type="domain" description="Enoyl reductase (ER)" evidence="4">
    <location>
        <begin position="10"/>
        <end position="289"/>
    </location>
</feature>
<dbReference type="FunFam" id="3.40.50.720:FF:000053">
    <property type="entry name" value="Quinone oxidoreductase 1"/>
    <property type="match status" value="1"/>
</dbReference>
<organism evidence="5">
    <name type="scientific">marine metagenome</name>
    <dbReference type="NCBI Taxonomy" id="408172"/>
    <lineage>
        <taxon>unclassified sequences</taxon>
        <taxon>metagenomes</taxon>
        <taxon>ecological metagenomes</taxon>
    </lineage>
</organism>
<dbReference type="InterPro" id="IPR036291">
    <property type="entry name" value="NAD(P)-bd_dom_sf"/>
</dbReference>
<dbReference type="GO" id="GO:0035925">
    <property type="term" value="F:mRNA 3'-UTR AU-rich region binding"/>
    <property type="evidence" value="ECO:0007669"/>
    <property type="project" value="TreeGrafter"/>
</dbReference>
<evidence type="ECO:0000313" key="5">
    <source>
        <dbReference type="EMBL" id="SVC98870.1"/>
    </source>
</evidence>
<dbReference type="InterPro" id="IPR011032">
    <property type="entry name" value="GroES-like_sf"/>
</dbReference>
<evidence type="ECO:0000256" key="2">
    <source>
        <dbReference type="ARBA" id="ARBA00023002"/>
    </source>
</evidence>
<dbReference type="CDD" id="cd05286">
    <property type="entry name" value="QOR2"/>
    <property type="match status" value="1"/>
</dbReference>
<proteinExistence type="predicted"/>
<evidence type="ECO:0000256" key="1">
    <source>
        <dbReference type="ARBA" id="ARBA00022857"/>
    </source>
</evidence>
<dbReference type="InterPro" id="IPR047618">
    <property type="entry name" value="QOR-like"/>
</dbReference>
<keyword evidence="1" id="KW-0521">NADP</keyword>
<dbReference type="InterPro" id="IPR013149">
    <property type="entry name" value="ADH-like_C"/>
</dbReference>
<dbReference type="EMBL" id="UINC01122822">
    <property type="protein sequence ID" value="SVC98870.1"/>
    <property type="molecule type" value="Genomic_DNA"/>
</dbReference>
<dbReference type="PROSITE" id="PS01162">
    <property type="entry name" value="QOR_ZETA_CRYSTAL"/>
    <property type="match status" value="1"/>
</dbReference>
<sequence length="306" mass="32126">MKATRFHQHGGPEVLTYEDAPEPTPEDGQAVVRLEAIGLNYIDTYHREGLYPVDLPCTPGVEGAGTVTAVGDGVTDVAVGDRVGYAGAIGAYAEAAAVPTDRLVPLPDDVDAEAAAGIMLQGMTAHYLATGSYPLKPGDTALIHAAAGGVGLLLVQIAKMRGARVIGTVSTEEKEQLARGAGADEVIRYTEADFEAEVRRLTENAGVEVVFDSVGKTTFDKGLNLLKPRGTMVLFGQSSGPVPPVDPQVLSQKGSVFLTRPTLVHYTVTRQDLLERAGEVLGWVGEGKLNVRVGARFALADAADAH</sequence>
<accession>A0A382RN69</accession>
<dbReference type="GO" id="GO:0003960">
    <property type="term" value="F:quinone reductase (NADPH) activity"/>
    <property type="evidence" value="ECO:0007669"/>
    <property type="project" value="InterPro"/>
</dbReference>
<dbReference type="AlphaFoldDB" id="A0A382RN69"/>
<dbReference type="InterPro" id="IPR020843">
    <property type="entry name" value="ER"/>
</dbReference>
<dbReference type="SUPFAM" id="SSF51735">
    <property type="entry name" value="NAD(P)-binding Rossmann-fold domains"/>
    <property type="match status" value="1"/>
</dbReference>
<dbReference type="GO" id="GO:0005829">
    <property type="term" value="C:cytosol"/>
    <property type="evidence" value="ECO:0007669"/>
    <property type="project" value="TreeGrafter"/>
</dbReference>
<dbReference type="InterPro" id="IPR002364">
    <property type="entry name" value="Quin_OxRdtase/zeta-crystal_CS"/>
</dbReference>
<evidence type="ECO:0000259" key="4">
    <source>
        <dbReference type="SMART" id="SM00829"/>
    </source>
</evidence>
<dbReference type="GO" id="GO:0008270">
    <property type="term" value="F:zinc ion binding"/>
    <property type="evidence" value="ECO:0007669"/>
    <property type="project" value="InterPro"/>
</dbReference>
<dbReference type="InterPro" id="IPR013154">
    <property type="entry name" value="ADH-like_N"/>
</dbReference>
<gene>
    <name evidence="5" type="ORF">METZ01_LOCUS351724</name>
</gene>
<dbReference type="PANTHER" id="PTHR48106">
    <property type="entry name" value="QUINONE OXIDOREDUCTASE PIG3-RELATED"/>
    <property type="match status" value="1"/>
</dbReference>
<protein>
    <recommendedName>
        <fullName evidence="4">Enoyl reductase (ER) domain-containing protein</fullName>
    </recommendedName>
</protein>
<feature type="region of interest" description="Disordered" evidence="3">
    <location>
        <begin position="1"/>
        <end position="26"/>
    </location>
</feature>
<dbReference type="PANTHER" id="PTHR48106:SF13">
    <property type="entry name" value="QUINONE OXIDOREDUCTASE-RELATED"/>
    <property type="match status" value="1"/>
</dbReference>